<keyword evidence="3" id="KW-1185">Reference proteome</keyword>
<dbReference type="Proteomes" id="UP000245591">
    <property type="component" value="Unassembled WGS sequence"/>
</dbReference>
<gene>
    <name evidence="2" type="ORF">BB558_003095</name>
</gene>
<protein>
    <submittedName>
        <fullName evidence="2">Uncharacterized protein</fullName>
    </submittedName>
</protein>
<feature type="compositionally biased region" description="Low complexity" evidence="1">
    <location>
        <begin position="1"/>
        <end position="16"/>
    </location>
</feature>
<comment type="caution">
    <text evidence="2">The sequence shown here is derived from an EMBL/GenBank/DDBJ whole genome shotgun (WGS) entry which is preliminary data.</text>
</comment>
<evidence type="ECO:0000313" key="3">
    <source>
        <dbReference type="Proteomes" id="UP000245591"/>
    </source>
</evidence>
<accession>A0A2U1J6X7</accession>
<sequence>MTNSARRPIIVSSSPRRSPRRPESPPPPYTRYPTEAAPTYTRTLNKAPPAYTTAFPAPASVASSSQTCSAPALVSASVLSPSPSLLFCALGKRREPVNRPVINKMEYANRRAQWDCLLAENRNAARDMVLANRRTSFLSSFAATYPNLESGYARIFVNGFQPRSYSVFKDYLGKNGFIWN</sequence>
<evidence type="ECO:0000256" key="1">
    <source>
        <dbReference type="SAM" id="MobiDB-lite"/>
    </source>
</evidence>
<dbReference type="AlphaFoldDB" id="A0A2U1J6X7"/>
<evidence type="ECO:0000313" key="2">
    <source>
        <dbReference type="EMBL" id="PWA00836.1"/>
    </source>
</evidence>
<organism evidence="2 3">
    <name type="scientific">Smittium angustum</name>
    <dbReference type="NCBI Taxonomy" id="133377"/>
    <lineage>
        <taxon>Eukaryota</taxon>
        <taxon>Fungi</taxon>
        <taxon>Fungi incertae sedis</taxon>
        <taxon>Zoopagomycota</taxon>
        <taxon>Kickxellomycotina</taxon>
        <taxon>Harpellomycetes</taxon>
        <taxon>Harpellales</taxon>
        <taxon>Legeriomycetaceae</taxon>
        <taxon>Smittium</taxon>
    </lineage>
</organism>
<name>A0A2U1J6X7_SMIAN</name>
<dbReference type="EMBL" id="MBFU01000278">
    <property type="protein sequence ID" value="PWA00836.1"/>
    <property type="molecule type" value="Genomic_DNA"/>
</dbReference>
<feature type="region of interest" description="Disordered" evidence="1">
    <location>
        <begin position="1"/>
        <end position="37"/>
    </location>
</feature>
<proteinExistence type="predicted"/>
<reference evidence="2 3" key="1">
    <citation type="journal article" date="2018" name="MBio">
        <title>Comparative Genomics Reveals the Core Gene Toolbox for the Fungus-Insect Symbiosis.</title>
        <authorList>
            <person name="Wang Y."/>
            <person name="Stata M."/>
            <person name="Wang W."/>
            <person name="Stajich J.E."/>
            <person name="White M.M."/>
            <person name="Moncalvo J.M."/>
        </authorList>
    </citation>
    <scope>NUCLEOTIDE SEQUENCE [LARGE SCALE GENOMIC DNA]</scope>
    <source>
        <strain evidence="2 3">AUS-126-30</strain>
    </source>
</reference>